<organism evidence="2 3">
    <name type="scientific">Macrostomum lignano</name>
    <dbReference type="NCBI Taxonomy" id="282301"/>
    <lineage>
        <taxon>Eukaryota</taxon>
        <taxon>Metazoa</taxon>
        <taxon>Spiralia</taxon>
        <taxon>Lophotrochozoa</taxon>
        <taxon>Platyhelminthes</taxon>
        <taxon>Rhabditophora</taxon>
        <taxon>Macrostomorpha</taxon>
        <taxon>Macrostomida</taxon>
        <taxon>Macrostomidae</taxon>
        <taxon>Macrostomum</taxon>
    </lineage>
</organism>
<dbReference type="AlphaFoldDB" id="A0A267EFB5"/>
<reference evidence="2 3" key="1">
    <citation type="submission" date="2017-06" db="EMBL/GenBank/DDBJ databases">
        <title>A platform for efficient transgenesis in Macrostomum lignano, a flatworm model organism for stem cell research.</title>
        <authorList>
            <person name="Berezikov E."/>
        </authorList>
    </citation>
    <scope>NUCLEOTIDE SEQUENCE [LARGE SCALE GENOMIC DNA]</scope>
    <source>
        <strain evidence="2">DV1</strain>
        <tissue evidence="2">Whole organism</tissue>
    </source>
</reference>
<evidence type="ECO:0000313" key="3">
    <source>
        <dbReference type="Proteomes" id="UP000215902"/>
    </source>
</evidence>
<feature type="compositionally biased region" description="Low complexity" evidence="1">
    <location>
        <begin position="87"/>
        <end position="107"/>
    </location>
</feature>
<sequence length="426" mass="45795">IHLLFYRNTAPTETTTHSIMSSQQQRAPRSGNKRFLADLSDVAAALPSTADARPILGSGDKTDLPNTAAHSWNVDVPDFVPLRPTAGAAAAAATSSRQQQPAASSSSMTHQPPPWQQHGNNDPINKLISESLTILSAASGGATCLSGGDDVELNACLMRLYQTTLTRDDPAKVVSAALDCVKRDGALCDAAANLLTFLAVNFVVSPQVCPHLISPRTKSPLACNPIYEALLTVCSTENDRIRREIANLRAVSSEQANYIKLFSWLYLNLPSLSSPTQRQGPLMRNTLLFLTQLVNLSGCPLAFKTVHSILSAIGAPLDFDCCDPDFDGGNDVIQLLGDIYDQLRNAAASGRVGNPQVSLDLIRLLELRAASLMGQSGYQPPSAGSGFPGQQQQQQQQYSSTGGEMQNMTDDMYADYEKFLRDSGQL</sequence>
<dbReference type="Proteomes" id="UP000215902">
    <property type="component" value="Unassembled WGS sequence"/>
</dbReference>
<feature type="region of interest" description="Disordered" evidence="1">
    <location>
        <begin position="376"/>
        <end position="414"/>
    </location>
</feature>
<protein>
    <submittedName>
        <fullName evidence="2">Uncharacterized protein</fullName>
    </submittedName>
</protein>
<feature type="compositionally biased region" description="Polar residues" evidence="1">
    <location>
        <begin position="398"/>
        <end position="409"/>
    </location>
</feature>
<evidence type="ECO:0000313" key="2">
    <source>
        <dbReference type="EMBL" id="PAA60205.1"/>
    </source>
</evidence>
<proteinExistence type="predicted"/>
<accession>A0A267EFB5</accession>
<comment type="caution">
    <text evidence="2">The sequence shown here is derived from an EMBL/GenBank/DDBJ whole genome shotgun (WGS) entry which is preliminary data.</text>
</comment>
<keyword evidence="3" id="KW-1185">Reference proteome</keyword>
<feature type="non-terminal residue" evidence="2">
    <location>
        <position position="1"/>
    </location>
</feature>
<gene>
    <name evidence="2" type="ORF">BOX15_Mlig028852g1</name>
</gene>
<feature type="region of interest" description="Disordered" evidence="1">
    <location>
        <begin position="87"/>
        <end position="123"/>
    </location>
</feature>
<name>A0A267EFB5_9PLAT</name>
<evidence type="ECO:0000256" key="1">
    <source>
        <dbReference type="SAM" id="MobiDB-lite"/>
    </source>
</evidence>
<dbReference type="EMBL" id="NIVC01002179">
    <property type="protein sequence ID" value="PAA60205.1"/>
    <property type="molecule type" value="Genomic_DNA"/>
</dbReference>